<dbReference type="InterPro" id="IPR025500">
    <property type="entry name" value="DUF4390"/>
</dbReference>
<dbReference type="EMBL" id="JANFQO010000004">
    <property type="protein sequence ID" value="MCQ4164131.1"/>
    <property type="molecule type" value="Genomic_DNA"/>
</dbReference>
<evidence type="ECO:0000313" key="3">
    <source>
        <dbReference type="Proteomes" id="UP001165498"/>
    </source>
</evidence>
<dbReference type="PROSITE" id="PS51257">
    <property type="entry name" value="PROKAR_LIPOPROTEIN"/>
    <property type="match status" value="1"/>
</dbReference>
<protein>
    <submittedName>
        <fullName evidence="2">DUF4390 domain-containing protein</fullName>
    </submittedName>
</protein>
<evidence type="ECO:0000313" key="2">
    <source>
        <dbReference type="EMBL" id="MCQ4164131.1"/>
    </source>
</evidence>
<evidence type="ECO:0000256" key="1">
    <source>
        <dbReference type="SAM" id="SignalP"/>
    </source>
</evidence>
<dbReference type="Pfam" id="PF14334">
    <property type="entry name" value="DUF4390"/>
    <property type="match status" value="1"/>
</dbReference>
<gene>
    <name evidence="2" type="ORF">NM961_05345</name>
</gene>
<accession>A0ABT1QPC7</accession>
<organism evidence="2 3">
    <name type="scientific">Tahibacter harae</name>
    <dbReference type="NCBI Taxonomy" id="2963937"/>
    <lineage>
        <taxon>Bacteria</taxon>
        <taxon>Pseudomonadati</taxon>
        <taxon>Pseudomonadota</taxon>
        <taxon>Gammaproteobacteria</taxon>
        <taxon>Lysobacterales</taxon>
        <taxon>Rhodanobacteraceae</taxon>
        <taxon>Tahibacter</taxon>
    </lineage>
</organism>
<dbReference type="RefSeq" id="WP_255912399.1">
    <property type="nucleotide sequence ID" value="NZ_JANFQO010000004.1"/>
</dbReference>
<sequence>MPLWKNRPDLRRLRGPALLLALLLQGCAAPQSSLDLGAARIDTRAGTGLLVLECDWRPSPEMLDALDHGIPLTLQFELSRERRGALGWRVQQRETHRLELRYFPLTRNYQLRDLGRELVRSFGVRAAAIAALSRIELPLDQASIRAGADERQSVRIELDTTALPGALRLPALVDPAWRQAVVERLWPGTPAA</sequence>
<proteinExistence type="predicted"/>
<keyword evidence="3" id="KW-1185">Reference proteome</keyword>
<name>A0ABT1QPC7_9GAMM</name>
<reference evidence="2" key="1">
    <citation type="submission" date="2022-07" db="EMBL/GenBank/DDBJ databases">
        <title>Tahibacter sp., a new gammaproteobacterium isolated from the silt sample collected at pig farm.</title>
        <authorList>
            <person name="Chen H."/>
        </authorList>
    </citation>
    <scope>NUCLEOTIDE SEQUENCE</scope>
    <source>
        <strain evidence="2">P2K</strain>
    </source>
</reference>
<feature type="signal peptide" evidence="1">
    <location>
        <begin position="1"/>
        <end position="28"/>
    </location>
</feature>
<feature type="chain" id="PRO_5045484509" evidence="1">
    <location>
        <begin position="29"/>
        <end position="192"/>
    </location>
</feature>
<comment type="caution">
    <text evidence="2">The sequence shown here is derived from an EMBL/GenBank/DDBJ whole genome shotgun (WGS) entry which is preliminary data.</text>
</comment>
<keyword evidence="1" id="KW-0732">Signal</keyword>
<dbReference type="Proteomes" id="UP001165498">
    <property type="component" value="Unassembled WGS sequence"/>
</dbReference>